<proteinExistence type="predicted"/>
<protein>
    <submittedName>
        <fullName evidence="1">Uncharacterized protein</fullName>
    </submittedName>
</protein>
<evidence type="ECO:0000313" key="2">
    <source>
        <dbReference type="Proteomes" id="UP000702425"/>
    </source>
</evidence>
<dbReference type="EMBL" id="SRRZ01000038">
    <property type="protein sequence ID" value="NQE34723.1"/>
    <property type="molecule type" value="Genomic_DNA"/>
</dbReference>
<gene>
    <name evidence="1" type="ORF">E5S67_02451</name>
</gene>
<sequence>MDRRSDASNTVDRRLNRVEQIVERGQLRAIAPTEVKRLLTLVSITRHRAFWNQPVARVGELISQFSILTKATNCEIRDSQQYNFTETYQLYLFIVELKKCIIRR</sequence>
<dbReference type="Proteomes" id="UP000702425">
    <property type="component" value="Unassembled WGS sequence"/>
</dbReference>
<evidence type="ECO:0000313" key="1">
    <source>
        <dbReference type="EMBL" id="NQE34723.1"/>
    </source>
</evidence>
<organism evidence="1 2">
    <name type="scientific">Microcoleus asticus IPMA8</name>
    <dbReference type="NCBI Taxonomy" id="2563858"/>
    <lineage>
        <taxon>Bacteria</taxon>
        <taxon>Bacillati</taxon>
        <taxon>Cyanobacteriota</taxon>
        <taxon>Cyanophyceae</taxon>
        <taxon>Oscillatoriophycideae</taxon>
        <taxon>Oscillatoriales</taxon>
        <taxon>Microcoleaceae</taxon>
        <taxon>Microcoleus</taxon>
        <taxon>Microcoleus asticus</taxon>
    </lineage>
</organism>
<reference evidence="1 2" key="1">
    <citation type="journal article" date="2020" name="Sci. Rep.">
        <title>A novel cyanobacterial geosmin producer, revising GeoA distribution and dispersion patterns in Bacteria.</title>
        <authorList>
            <person name="Churro C."/>
            <person name="Semedo-Aguiar A.P."/>
            <person name="Silva A.D."/>
            <person name="Pereira-Leal J.B."/>
            <person name="Leite R.B."/>
        </authorList>
    </citation>
    <scope>NUCLEOTIDE SEQUENCE [LARGE SCALE GENOMIC DNA]</scope>
    <source>
        <strain evidence="1 2">IPMA8</strain>
    </source>
</reference>
<keyword evidence="2" id="KW-1185">Reference proteome</keyword>
<accession>A0ABX2CYL2</accession>
<comment type="caution">
    <text evidence="1">The sequence shown here is derived from an EMBL/GenBank/DDBJ whole genome shotgun (WGS) entry which is preliminary data.</text>
</comment>
<name>A0ABX2CYL2_9CYAN</name>